<evidence type="ECO:0000256" key="1">
    <source>
        <dbReference type="ARBA" id="ARBA00022729"/>
    </source>
</evidence>
<dbReference type="GO" id="GO:0046872">
    <property type="term" value="F:metal ion binding"/>
    <property type="evidence" value="ECO:0007669"/>
    <property type="project" value="InterPro"/>
</dbReference>
<comment type="caution">
    <text evidence="6">The sequence shown here is derived from an EMBL/GenBank/DDBJ whole genome shotgun (WGS) entry which is preliminary data.</text>
</comment>
<organism evidence="6 7">
    <name type="scientific">Brevibacillus reuszeri</name>
    <dbReference type="NCBI Taxonomy" id="54915"/>
    <lineage>
        <taxon>Bacteria</taxon>
        <taxon>Bacillati</taxon>
        <taxon>Bacillota</taxon>
        <taxon>Bacilli</taxon>
        <taxon>Bacillales</taxon>
        <taxon>Paenibacillaceae</taxon>
        <taxon>Brevibacillus</taxon>
    </lineage>
</organism>
<dbReference type="InterPro" id="IPR036907">
    <property type="entry name" value="5'-Nucleotdase_C_sf"/>
</dbReference>
<dbReference type="EMBL" id="BJON01000020">
    <property type="protein sequence ID" value="GED71340.1"/>
    <property type="molecule type" value="Genomic_DNA"/>
</dbReference>
<evidence type="ECO:0000313" key="8">
    <source>
        <dbReference type="Proteomes" id="UP000319578"/>
    </source>
</evidence>
<feature type="domain" description="Calcineurin-like phosphoesterase" evidence="3">
    <location>
        <begin position="8"/>
        <end position="207"/>
    </location>
</feature>
<evidence type="ECO:0000313" key="6">
    <source>
        <dbReference type="EMBL" id="KNB69628.1"/>
    </source>
</evidence>
<comment type="similarity">
    <text evidence="2">Belongs to the 5'-nucleotidase family.</text>
</comment>
<dbReference type="Proteomes" id="UP000319578">
    <property type="component" value="Unassembled WGS sequence"/>
</dbReference>
<dbReference type="InterPro" id="IPR011240">
    <property type="entry name" value="Pesterase_YunD"/>
</dbReference>
<dbReference type="GO" id="GO:0009166">
    <property type="term" value="P:nucleotide catabolic process"/>
    <property type="evidence" value="ECO:0007669"/>
    <property type="project" value="InterPro"/>
</dbReference>
<dbReference type="CDD" id="cd00845">
    <property type="entry name" value="MPP_UshA_N_like"/>
    <property type="match status" value="1"/>
</dbReference>
<dbReference type="GO" id="GO:0030288">
    <property type="term" value="C:outer membrane-bounded periplasmic space"/>
    <property type="evidence" value="ECO:0007669"/>
    <property type="project" value="TreeGrafter"/>
</dbReference>
<dbReference type="RefSeq" id="WP_049741655.1">
    <property type="nucleotide sequence ID" value="NZ_BJON01000020.1"/>
</dbReference>
<keyword evidence="8" id="KW-1185">Reference proteome</keyword>
<keyword evidence="2" id="KW-0547">Nucleotide-binding</keyword>
<dbReference type="EMBL" id="LGIQ01000011">
    <property type="protein sequence ID" value="KNB69628.1"/>
    <property type="molecule type" value="Genomic_DNA"/>
</dbReference>
<proteinExistence type="inferred from homology"/>
<dbReference type="PANTHER" id="PTHR11575:SF23">
    <property type="entry name" value="5-NUCLEOTIDASE FAMILY PROTEIN"/>
    <property type="match status" value="1"/>
</dbReference>
<dbReference type="PROSITE" id="PS00785">
    <property type="entry name" value="5_NUCLEOTIDASE_1"/>
    <property type="match status" value="1"/>
</dbReference>
<dbReference type="Pfam" id="PF02872">
    <property type="entry name" value="5_nucleotid_C"/>
    <property type="match status" value="1"/>
</dbReference>
<dbReference type="GO" id="GO:0008768">
    <property type="term" value="F:UDP-sugar diphosphatase activity"/>
    <property type="evidence" value="ECO:0007669"/>
    <property type="project" value="TreeGrafter"/>
</dbReference>
<feature type="domain" description="5'-Nucleotidase C-terminal" evidence="4">
    <location>
        <begin position="289"/>
        <end position="426"/>
    </location>
</feature>
<accession>A0A0K9YLL8</accession>
<protein>
    <submittedName>
        <fullName evidence="5">Metallophosphoesterase YunD</fullName>
    </submittedName>
    <submittedName>
        <fullName evidence="6">Nucleotidase</fullName>
    </submittedName>
</protein>
<dbReference type="InterPro" id="IPR004843">
    <property type="entry name" value="Calcineurin-like_PHP"/>
</dbReference>
<dbReference type="AlphaFoldDB" id="A0A0K9YLL8"/>
<name>A0A0K9YLL8_9BACL</name>
<reference evidence="6" key="2">
    <citation type="submission" date="2015-07" db="EMBL/GenBank/DDBJ databases">
        <title>MeaNS - Measles Nucleotide Surveillance Program.</title>
        <authorList>
            <person name="Tran T."/>
            <person name="Druce J."/>
        </authorList>
    </citation>
    <scope>NUCLEOTIDE SEQUENCE</scope>
    <source>
        <strain evidence="6">DSM 9887</strain>
    </source>
</reference>
<dbReference type="GO" id="GO:0000166">
    <property type="term" value="F:nucleotide binding"/>
    <property type="evidence" value="ECO:0007669"/>
    <property type="project" value="UniProtKB-KW"/>
</dbReference>
<dbReference type="Pfam" id="PF00149">
    <property type="entry name" value="Metallophos"/>
    <property type="match status" value="1"/>
</dbReference>
<dbReference type="Proteomes" id="UP000036834">
    <property type="component" value="Unassembled WGS sequence"/>
</dbReference>
<dbReference type="Gene3D" id="3.60.21.10">
    <property type="match status" value="1"/>
</dbReference>
<dbReference type="GO" id="GO:0008253">
    <property type="term" value="F:5'-nucleotidase activity"/>
    <property type="evidence" value="ECO:0007669"/>
    <property type="project" value="TreeGrafter"/>
</dbReference>
<keyword evidence="1" id="KW-0732">Signal</keyword>
<sequence>MADTCTLHLLHTNDLHSHFATMPRIATCLRTCREEWERSGDCVLTVDIGDHMDRMDIKSEATYGKTNVGVMNRSGYQYATIGNNEGITLTKEKLDQLYEEAMFTVITTNLHDAASCTQPQWAVPYTIHEFADLRVALLGVTIPFVSSYRSMGWEIAEPLPVIQAQVAALRSQADVIVLLSHLGYQTDCWVAQEVDGLDVILGAHTHHTLLHGEHIAGTLVAQTGRFGEYVGHVKLGWDRDAKRLASVSAELFATKDYPEDEQLRSFIEKEQEAAQKKLFHPFTNLEHDLQVGWSEETAFGSFLAASIRKWTGAEIGLANGGLLLADLHRGGLSFGDLLQSIPHPISACAVTLTGEQLMSMLEQSIQPEMVHRELRGYGFRGKVEGWMAVDGLYIRYIAGEHPHILEIEVNGKPLVADQEYRVGTVDMFMYNRLFPDLLQGTHIQFFLPETLREVIARTVTDQALLQNAFLPRWEPVPSP</sequence>
<evidence type="ECO:0000313" key="7">
    <source>
        <dbReference type="Proteomes" id="UP000036834"/>
    </source>
</evidence>
<dbReference type="InterPro" id="IPR006179">
    <property type="entry name" value="5_nucleotidase/apyrase"/>
</dbReference>
<dbReference type="InterPro" id="IPR008334">
    <property type="entry name" value="5'-Nucleotdase_C"/>
</dbReference>
<reference evidence="7" key="1">
    <citation type="submission" date="2015-07" db="EMBL/GenBank/DDBJ databases">
        <title>Genome sequencing project for genomic taxonomy and phylogenomics of Bacillus-like bacteria.</title>
        <authorList>
            <person name="Liu B."/>
            <person name="Wang J."/>
            <person name="Zhu Y."/>
            <person name="Liu G."/>
            <person name="Chen Q."/>
            <person name="Chen Z."/>
            <person name="Lan J."/>
            <person name="Che J."/>
            <person name="Ge C."/>
            <person name="Shi H."/>
            <person name="Pan Z."/>
            <person name="Liu X."/>
        </authorList>
    </citation>
    <scope>NUCLEOTIDE SEQUENCE [LARGE SCALE GENOMIC DNA]</scope>
    <source>
        <strain evidence="7">DSM 9887</strain>
    </source>
</reference>
<evidence type="ECO:0000313" key="5">
    <source>
        <dbReference type="EMBL" id="GED71340.1"/>
    </source>
</evidence>
<dbReference type="PRINTS" id="PR01607">
    <property type="entry name" value="APYRASEFAMLY"/>
</dbReference>
<dbReference type="SUPFAM" id="SSF56300">
    <property type="entry name" value="Metallo-dependent phosphatases"/>
    <property type="match status" value="1"/>
</dbReference>
<evidence type="ECO:0000259" key="3">
    <source>
        <dbReference type="Pfam" id="PF00149"/>
    </source>
</evidence>
<dbReference type="InterPro" id="IPR029052">
    <property type="entry name" value="Metallo-depent_PP-like"/>
</dbReference>
<dbReference type="OrthoDB" id="9793179at2"/>
<evidence type="ECO:0000259" key="4">
    <source>
        <dbReference type="Pfam" id="PF02872"/>
    </source>
</evidence>
<dbReference type="InterPro" id="IPR006146">
    <property type="entry name" value="5'-Nucleotdase_CS"/>
</dbReference>
<dbReference type="SUPFAM" id="SSF55816">
    <property type="entry name" value="5'-nucleotidase (syn. UDP-sugar hydrolase), C-terminal domain"/>
    <property type="match status" value="1"/>
</dbReference>
<dbReference type="PIRSF" id="PIRSF036361">
    <property type="entry name" value="YunD"/>
    <property type="match status" value="1"/>
</dbReference>
<dbReference type="Gene3D" id="3.90.780.10">
    <property type="entry name" value="5'-Nucleotidase, C-terminal domain"/>
    <property type="match status" value="1"/>
</dbReference>
<gene>
    <name evidence="5" type="primary">yunD</name>
    <name evidence="6" type="ORF">ADS79_27615</name>
    <name evidence="5" type="ORF">BRE01_50420</name>
</gene>
<dbReference type="STRING" id="54915.ADS79_27615"/>
<keyword evidence="2" id="KW-0378">Hydrolase</keyword>
<reference evidence="5 8" key="3">
    <citation type="submission" date="2019-06" db="EMBL/GenBank/DDBJ databases">
        <title>Whole genome shotgun sequence of Brevibacillus reuszeri NBRC 15719.</title>
        <authorList>
            <person name="Hosoyama A."/>
            <person name="Uohara A."/>
            <person name="Ohji S."/>
            <person name="Ichikawa N."/>
        </authorList>
    </citation>
    <scope>NUCLEOTIDE SEQUENCE [LARGE SCALE GENOMIC DNA]</scope>
    <source>
        <strain evidence="5 8">NBRC 15719</strain>
    </source>
</reference>
<evidence type="ECO:0000256" key="2">
    <source>
        <dbReference type="RuleBase" id="RU362119"/>
    </source>
</evidence>
<dbReference type="PANTHER" id="PTHR11575">
    <property type="entry name" value="5'-NUCLEOTIDASE-RELATED"/>
    <property type="match status" value="1"/>
</dbReference>
<dbReference type="PATRIC" id="fig|54915.3.peg.4711"/>